<dbReference type="InterPro" id="IPR006797">
    <property type="entry name" value="PRELI/MSF1_dom"/>
</dbReference>
<organism evidence="2 3">
    <name type="scientific">Thamnocephalis sphaerospora</name>
    <dbReference type="NCBI Taxonomy" id="78915"/>
    <lineage>
        <taxon>Eukaryota</taxon>
        <taxon>Fungi</taxon>
        <taxon>Fungi incertae sedis</taxon>
        <taxon>Zoopagomycota</taxon>
        <taxon>Zoopagomycotina</taxon>
        <taxon>Zoopagomycetes</taxon>
        <taxon>Zoopagales</taxon>
        <taxon>Sigmoideomycetaceae</taxon>
        <taxon>Thamnocephalis</taxon>
    </lineage>
</organism>
<dbReference type="GO" id="GO:0005758">
    <property type="term" value="C:mitochondrial intermembrane space"/>
    <property type="evidence" value="ECO:0007669"/>
    <property type="project" value="InterPro"/>
</dbReference>
<gene>
    <name evidence="2" type="ORF">THASP1DRAFT_18300</name>
</gene>
<dbReference type="Proteomes" id="UP000271241">
    <property type="component" value="Unassembled WGS sequence"/>
</dbReference>
<evidence type="ECO:0000313" key="2">
    <source>
        <dbReference type="EMBL" id="RKP06580.1"/>
    </source>
</evidence>
<name>A0A4P9XMR6_9FUNG</name>
<dbReference type="OrthoDB" id="10056816at2759"/>
<keyword evidence="3" id="KW-1185">Reference proteome</keyword>
<feature type="domain" description="PRELI/MSF1" evidence="1">
    <location>
        <begin position="2"/>
        <end position="173"/>
    </location>
</feature>
<dbReference type="PROSITE" id="PS50904">
    <property type="entry name" value="PRELI_MSF1"/>
    <property type="match status" value="1"/>
</dbReference>
<dbReference type="PANTHER" id="PTHR11158">
    <property type="entry name" value="MSF1/PX19 RELATED"/>
    <property type="match status" value="1"/>
</dbReference>
<dbReference type="InterPro" id="IPR037365">
    <property type="entry name" value="Slowmo/Ups"/>
</dbReference>
<dbReference type="AlphaFoldDB" id="A0A4P9XMR6"/>
<dbReference type="EMBL" id="KZ992856">
    <property type="protein sequence ID" value="RKP06580.1"/>
    <property type="molecule type" value="Genomic_DNA"/>
</dbReference>
<reference evidence="3" key="1">
    <citation type="journal article" date="2018" name="Nat. Microbiol.">
        <title>Leveraging single-cell genomics to expand the fungal tree of life.</title>
        <authorList>
            <person name="Ahrendt S.R."/>
            <person name="Quandt C.A."/>
            <person name="Ciobanu D."/>
            <person name="Clum A."/>
            <person name="Salamov A."/>
            <person name="Andreopoulos B."/>
            <person name="Cheng J.F."/>
            <person name="Woyke T."/>
            <person name="Pelin A."/>
            <person name="Henrissat B."/>
            <person name="Reynolds N.K."/>
            <person name="Benny G.L."/>
            <person name="Smith M.E."/>
            <person name="James T.Y."/>
            <person name="Grigoriev I.V."/>
        </authorList>
    </citation>
    <scope>NUCLEOTIDE SEQUENCE [LARGE SCALE GENOMIC DNA]</scope>
    <source>
        <strain evidence="3">RSA 1356</strain>
    </source>
</reference>
<proteinExistence type="predicted"/>
<dbReference type="Pfam" id="PF04707">
    <property type="entry name" value="PRELI"/>
    <property type="match status" value="1"/>
</dbReference>
<sequence>MVKFFQHAFRFDHSWEEVTLAFFLRYPNPHARHVLAADILEQHVDPATGNLHTTRLLLKKGVIPKWGNKIVKNNEAYILEESVVDPKQQQMTARTRNVTHKRLMYIEETQHYRMHAENPAWTHVKTEARILSNVGWGLTSRIEGFGLKRFADNTARSRQGMKWVLEMLRGQHGLRGALPQNV</sequence>
<evidence type="ECO:0000313" key="3">
    <source>
        <dbReference type="Proteomes" id="UP000271241"/>
    </source>
</evidence>
<protein>
    <submittedName>
        <fullName evidence="2">PRELI-like family-domain-containing protein</fullName>
    </submittedName>
</protein>
<accession>A0A4P9XMR6</accession>
<dbReference type="STRING" id="78915.A0A4P9XMR6"/>
<evidence type="ECO:0000259" key="1">
    <source>
        <dbReference type="PROSITE" id="PS50904"/>
    </source>
</evidence>